<dbReference type="EMBL" id="JAUHTC010000040">
    <property type="protein sequence ID" value="MDN4518370.1"/>
    <property type="molecule type" value="Genomic_DNA"/>
</dbReference>
<name>A0ABT8HC80_MYCAO</name>
<accession>A0ABT8HC80</accession>
<organism evidence="1 2">
    <name type="scientific">Mycolicibacterium austroafricanum</name>
    <name type="common">Mycobacterium austroafricanum</name>
    <dbReference type="NCBI Taxonomy" id="39687"/>
    <lineage>
        <taxon>Bacteria</taxon>
        <taxon>Bacillati</taxon>
        <taxon>Actinomycetota</taxon>
        <taxon>Actinomycetes</taxon>
        <taxon>Mycobacteriales</taxon>
        <taxon>Mycobacteriaceae</taxon>
        <taxon>Mycolicibacterium</taxon>
    </lineage>
</organism>
<evidence type="ECO:0000313" key="1">
    <source>
        <dbReference type="EMBL" id="MDN4518370.1"/>
    </source>
</evidence>
<comment type="caution">
    <text evidence="1">The sequence shown here is derived from an EMBL/GenBank/DDBJ whole genome shotgun (WGS) entry which is preliminary data.</text>
</comment>
<proteinExistence type="predicted"/>
<dbReference type="Proteomes" id="UP001172687">
    <property type="component" value="Unassembled WGS sequence"/>
</dbReference>
<keyword evidence="2" id="KW-1185">Reference proteome</keyword>
<evidence type="ECO:0000313" key="2">
    <source>
        <dbReference type="Proteomes" id="UP001172687"/>
    </source>
</evidence>
<sequence length="160" mass="17493">MATAAEAREWARGALRGIGDSLYTPLGGADGDDIDWAGWLRDGIVCPAQLGTAGYLFETPDRPIYSEYWELIVAGELLDAMDYARESGLDQFDIDMGAWFTCYPGRPDYFTHWGGAFKFAASVLGLPIGSYPHSRPPQAELPALAQNEIRVAYRNLGLVG</sequence>
<protein>
    <submittedName>
        <fullName evidence="1">Uncharacterized protein</fullName>
    </submittedName>
</protein>
<gene>
    <name evidence="1" type="ORF">QYF68_11115</name>
</gene>
<reference evidence="1" key="1">
    <citation type="submission" date="2023-07" db="EMBL/GenBank/DDBJ databases">
        <title>Degradation of tert-butanol by M. austroafricanum TBA100.</title>
        <authorList>
            <person name="Helbich S."/>
            <person name="Vainshtein Y."/>
        </authorList>
    </citation>
    <scope>NUCLEOTIDE SEQUENCE</scope>
    <source>
        <strain evidence="1">TBA100</strain>
    </source>
</reference>